<evidence type="ECO:0000259" key="3">
    <source>
        <dbReference type="Pfam" id="PF13205"/>
    </source>
</evidence>
<organism evidence="4 5">
    <name type="scientific">Clostridium aestuarii</name>
    <dbReference type="NCBI Taxonomy" id="338193"/>
    <lineage>
        <taxon>Bacteria</taxon>
        <taxon>Bacillati</taxon>
        <taxon>Bacillota</taxon>
        <taxon>Clostridia</taxon>
        <taxon>Eubacteriales</taxon>
        <taxon>Clostridiaceae</taxon>
        <taxon>Clostridium</taxon>
    </lineage>
</organism>
<dbReference type="RefSeq" id="WP_268040802.1">
    <property type="nucleotide sequence ID" value="NZ_JAPQER010000003.1"/>
</dbReference>
<protein>
    <submittedName>
        <fullName evidence="4">Ig-like domain-containing protein</fullName>
    </submittedName>
</protein>
<sequence length="990" mass="110274">MAKQRKVVNVLSKAALAGMVASAMLTSQAFAAVDAYTVKVGENVYEYSKSELVQSFLDNSEGLEAPLYEDFSAKLAEGKGVHSYHDDKNGYVSFASVSDAFMNAEGAFDMNAFTESEDAGVVEVPTVKKAVVKDGEVAYNEEGQETETGDLVVKEVEALNAAQIKVTFNKVLTGDAKDEATDEENYTVEDADEDEIDDLIKSADLEEDGKTVILTVDHSKVGDDDGDYENQAKYKLKVDENVTGTETTKDFEVKDFNMPEVESVDVVGIKTIKLKLTEPVVAEKNEELKDAFEVNDGDYSIEEVKSINNGKELNIVLYSELKDGEDLTVDIKSGAEDFAGYSLKKDTFKTKVNINKDALKIVEYKKAKDDEITLVFNKDVRFHEFEDETKIAMDKNDVKKKYDSEDGFEYVDEDDDVIKGFYHSSAKNKAEAIEIDGNEVTLHFGTDYLLPETAYVFVESDVLEDLWEKTNDDLNIKAEITKDQVRPEVKKIEQDADLTDPNKKVVITFTEDLDRESAEKEENYKVTDPDGKNIRVSHADLTDDDEVTLTLAKELEDGTKYELKIEDVEDKAENNIKDYTTKFTAHENESINEVTARFYNPSESDQKIVVDFDTEMLSDKSRYAINNLENYDLSISDENDKLIKKINLSDYDDASVKAVEDAHKAEIKLPGNKADNDDRFDFKGKKLKLSISKLEDVNENRTSVIDTDVAGKTTVGLDDDNPSATDLETIKIVLEDKIDFEKADIVLKYGNKVDNKFVAASDSAIITPASKRVDNENGKTTITYTLDEDDQLLFNGNIKKGDEEYVVAVTTIETPKSENNYGDTLEGSQAWIVEDEINPALAILKEDSNDNSTTTVAMGIELDDRDDYEDAVMVTDFHKDGNTRTAAVVLKFEEAMSSANINNLTFDTDDSDVDVVAAKLLDSKTVILKLDATSADEDDFDSIDDFVSLSIRTGSNEVFDEEGNGTTIDTEVELKNEDNAAWKLTTVFDK</sequence>
<evidence type="ECO:0000313" key="4">
    <source>
        <dbReference type="EMBL" id="MCY6484500.1"/>
    </source>
</evidence>
<keyword evidence="1 2" id="KW-0732">Signal</keyword>
<name>A0ABT4CZU0_9CLOT</name>
<dbReference type="Gene3D" id="2.60.40.1220">
    <property type="match status" value="3"/>
</dbReference>
<dbReference type="Proteomes" id="UP001078443">
    <property type="component" value="Unassembled WGS sequence"/>
</dbReference>
<evidence type="ECO:0000313" key="5">
    <source>
        <dbReference type="Proteomes" id="UP001078443"/>
    </source>
</evidence>
<feature type="domain" description="SbsA Ig-like" evidence="3">
    <location>
        <begin position="487"/>
        <end position="584"/>
    </location>
</feature>
<evidence type="ECO:0000256" key="1">
    <source>
        <dbReference type="ARBA" id="ARBA00022729"/>
    </source>
</evidence>
<keyword evidence="5" id="KW-1185">Reference proteome</keyword>
<gene>
    <name evidence="4" type="ORF">OW763_09125</name>
</gene>
<evidence type="ECO:0000256" key="2">
    <source>
        <dbReference type="SAM" id="SignalP"/>
    </source>
</evidence>
<dbReference type="InterPro" id="IPR032812">
    <property type="entry name" value="SbsA_Ig"/>
</dbReference>
<accession>A0ABT4CZU0</accession>
<feature type="chain" id="PRO_5047137051" evidence="2">
    <location>
        <begin position="32"/>
        <end position="990"/>
    </location>
</feature>
<dbReference type="InterPro" id="IPR014755">
    <property type="entry name" value="Cu-Rt/internalin_Ig-like"/>
</dbReference>
<proteinExistence type="predicted"/>
<comment type="caution">
    <text evidence="4">The sequence shown here is derived from an EMBL/GenBank/DDBJ whole genome shotgun (WGS) entry which is preliminary data.</text>
</comment>
<dbReference type="Pfam" id="PF13205">
    <property type="entry name" value="Big_5"/>
    <property type="match status" value="1"/>
</dbReference>
<reference evidence="4" key="1">
    <citation type="submission" date="2022-12" db="EMBL/GenBank/DDBJ databases">
        <authorList>
            <person name="Wang J."/>
        </authorList>
    </citation>
    <scope>NUCLEOTIDE SEQUENCE</scope>
    <source>
        <strain evidence="4">HY-45-18</strain>
    </source>
</reference>
<feature type="signal peptide" evidence="2">
    <location>
        <begin position="1"/>
        <end position="31"/>
    </location>
</feature>
<dbReference type="EMBL" id="JAPQER010000003">
    <property type="protein sequence ID" value="MCY6484500.1"/>
    <property type="molecule type" value="Genomic_DNA"/>
</dbReference>